<comment type="subcellular location">
    <subcellularLocation>
        <location evidence="1">Nucleus</location>
    </subcellularLocation>
</comment>
<reference evidence="4 5" key="1">
    <citation type="journal article" date="2024" name="IMA Fungus">
        <title>IMA Genome - F19 : A genome assembly and annotation guide to empower mycologists, including annotated draft genome sequences of Ceratocystis pirilliformis, Diaporthe australafricana, Fusarium ophioides, Paecilomyces lecythidis, and Sporothrix stenoceras.</title>
        <authorList>
            <person name="Aylward J."/>
            <person name="Wilson A.M."/>
            <person name="Visagie C.M."/>
            <person name="Spraker J."/>
            <person name="Barnes I."/>
            <person name="Buitendag C."/>
            <person name="Ceriani C."/>
            <person name="Del Mar Angel L."/>
            <person name="du Plessis D."/>
            <person name="Fuchs T."/>
            <person name="Gasser K."/>
            <person name="Kramer D."/>
            <person name="Li W."/>
            <person name="Munsamy K."/>
            <person name="Piso A."/>
            <person name="Price J.L."/>
            <person name="Sonnekus B."/>
            <person name="Thomas C."/>
            <person name="van der Nest A."/>
            <person name="van Dijk A."/>
            <person name="van Heerden A."/>
            <person name="van Vuuren N."/>
            <person name="Yilmaz N."/>
            <person name="Duong T.A."/>
            <person name="van der Merwe N.A."/>
            <person name="Wingfield M.J."/>
            <person name="Wingfield B.D."/>
        </authorList>
    </citation>
    <scope>NUCLEOTIDE SEQUENCE [LARGE SCALE GENOMIC DNA]</scope>
    <source>
        <strain evidence="4 5">CMW 18167</strain>
    </source>
</reference>
<dbReference type="Pfam" id="PF11951">
    <property type="entry name" value="Fungal_trans_2"/>
    <property type="match status" value="1"/>
</dbReference>
<dbReference type="EMBL" id="JAVDPF010000036">
    <property type="protein sequence ID" value="KAL1869046.1"/>
    <property type="molecule type" value="Genomic_DNA"/>
</dbReference>
<evidence type="ECO:0000313" key="4">
    <source>
        <dbReference type="EMBL" id="KAL1869046.1"/>
    </source>
</evidence>
<feature type="compositionally biased region" description="Low complexity" evidence="3">
    <location>
        <begin position="283"/>
        <end position="295"/>
    </location>
</feature>
<gene>
    <name evidence="4" type="ORF">Plec18167_008049</name>
</gene>
<proteinExistence type="predicted"/>
<accession>A0ABR3WZD2</accession>
<dbReference type="InterPro" id="IPR021858">
    <property type="entry name" value="Fun_TF"/>
</dbReference>
<evidence type="ECO:0000256" key="2">
    <source>
        <dbReference type="ARBA" id="ARBA00023242"/>
    </source>
</evidence>
<feature type="region of interest" description="Disordered" evidence="3">
    <location>
        <begin position="231"/>
        <end position="251"/>
    </location>
</feature>
<name>A0ABR3WZD2_9EURO</name>
<evidence type="ECO:0000313" key="5">
    <source>
        <dbReference type="Proteomes" id="UP001583193"/>
    </source>
</evidence>
<feature type="compositionally biased region" description="Polar residues" evidence="3">
    <location>
        <begin position="231"/>
        <end position="250"/>
    </location>
</feature>
<dbReference type="PANTHER" id="PTHR37534">
    <property type="entry name" value="TRANSCRIPTIONAL ACTIVATOR PROTEIN UGA3"/>
    <property type="match status" value="1"/>
</dbReference>
<dbReference type="PANTHER" id="PTHR37534:SF47">
    <property type="entry name" value="ZN(2)-C6 FUNGAL-TYPE DOMAIN-CONTAINING PROTEIN"/>
    <property type="match status" value="1"/>
</dbReference>
<evidence type="ECO:0008006" key="6">
    <source>
        <dbReference type="Google" id="ProtNLM"/>
    </source>
</evidence>
<evidence type="ECO:0000256" key="1">
    <source>
        <dbReference type="ARBA" id="ARBA00004123"/>
    </source>
</evidence>
<comment type="caution">
    <text evidence="4">The sequence shown here is derived from an EMBL/GenBank/DDBJ whole genome shotgun (WGS) entry which is preliminary data.</text>
</comment>
<protein>
    <recommendedName>
        <fullName evidence="6">Fungal-specific transcription factor domain-containing protein</fullName>
    </recommendedName>
</protein>
<keyword evidence="5" id="KW-1185">Reference proteome</keyword>
<sequence length="819" mass="91951">MVGVHYLQIEKTEMRRDETVLSTVPLPKHRLRWLRSRYKVEAGQNTESSAQEREMCVSLRLCYKSFEACLPVSGTRSANKRTDNVCQTTQSLRPNESNEALAVENDAPVQGDMTTDGQEARTSRGPESFAWRPTMGSSSGPTQRAIPGLDSETLNNTDLFAEEVFDDLNLEDFDPSHFDTNALADLSYSHLFGTVSLGVGVLGTSRDTSLGSHVTPQLDTWYSRLENAVDQSPENVGQNGSERAQIQQPASPIHREAWKEITQDLSGLNSIRRDKSLEPGPSPSNTSNTTASASPYRQLDPPDDSPEEIRTLFNLHTCRILSIKDGLTDNPWIIYIWPLAHGCPALYHALAAMTYFHVSARDPRLYDLGLKHFRCSTDAIASSDDYIDISPEAAIATRLALGFSEMWNPQRPSTGIAHINGAKTPIQRVIADHRRSEMTADQIKHLSFLTNTWLYMDVFARFSCSAEATSTNEELEAAIGLLNPAPVEQHLDHLMGCASTLFPMISRMADLVNHARGANNKSNPLDLISKATNLKRGIERWTPLIDVNKSGEQEFCIADSIQTAEAYRWALLLLLRQTVPEIPWSHSQLELAQKTLVYLATIPIESPVAILHVFPLLVAGVEVTEEENRAWIRRRFEYMSNFMAQGRVERCHKLLEEVWRRRDVFEEQHELRGSFPTQGISSEVAGTGASQNDLSTAISHSSFRCQLSKALKLRSLASDFPDSLAFKKGIDPVTRSGYKGYTVRGHLHWLAVMKEWGWEGEHIILRAVTICSPGSANKKNSYARLIRPLYHLFWWFPIEHSTSPKISRMAPRLYCLFMD</sequence>
<feature type="region of interest" description="Disordered" evidence="3">
    <location>
        <begin position="272"/>
        <end position="308"/>
    </location>
</feature>
<feature type="region of interest" description="Disordered" evidence="3">
    <location>
        <begin position="109"/>
        <end position="145"/>
    </location>
</feature>
<evidence type="ECO:0000256" key="3">
    <source>
        <dbReference type="SAM" id="MobiDB-lite"/>
    </source>
</evidence>
<dbReference type="Proteomes" id="UP001583193">
    <property type="component" value="Unassembled WGS sequence"/>
</dbReference>
<organism evidence="4 5">
    <name type="scientific">Paecilomyces lecythidis</name>
    <dbReference type="NCBI Taxonomy" id="3004212"/>
    <lineage>
        <taxon>Eukaryota</taxon>
        <taxon>Fungi</taxon>
        <taxon>Dikarya</taxon>
        <taxon>Ascomycota</taxon>
        <taxon>Pezizomycotina</taxon>
        <taxon>Eurotiomycetes</taxon>
        <taxon>Eurotiomycetidae</taxon>
        <taxon>Eurotiales</taxon>
        <taxon>Thermoascaceae</taxon>
        <taxon>Paecilomyces</taxon>
    </lineage>
</organism>
<keyword evidence="2" id="KW-0539">Nucleus</keyword>